<reference evidence="2 3" key="1">
    <citation type="submission" date="2020-04" db="EMBL/GenBank/DDBJ databases">
        <title>Perkinsus chesapeaki whole genome sequence.</title>
        <authorList>
            <person name="Bogema D.R."/>
        </authorList>
    </citation>
    <scope>NUCLEOTIDE SEQUENCE [LARGE SCALE GENOMIC DNA]</scope>
    <source>
        <strain evidence="2">ATCC PRA-425</strain>
    </source>
</reference>
<dbReference type="Proteomes" id="UP000591131">
    <property type="component" value="Unassembled WGS sequence"/>
</dbReference>
<dbReference type="EMBL" id="JAAPAO010000066">
    <property type="protein sequence ID" value="KAF4674301.1"/>
    <property type="molecule type" value="Genomic_DNA"/>
</dbReference>
<gene>
    <name evidence="2" type="ORF">FOL47_009453</name>
</gene>
<feature type="compositionally biased region" description="Basic and acidic residues" evidence="1">
    <location>
        <begin position="136"/>
        <end position="145"/>
    </location>
</feature>
<feature type="region of interest" description="Disordered" evidence="1">
    <location>
        <begin position="124"/>
        <end position="145"/>
    </location>
</feature>
<name>A0A7J6MTS3_PERCH</name>
<dbReference type="OrthoDB" id="10538855at2759"/>
<protein>
    <submittedName>
        <fullName evidence="2">Uncharacterized protein</fullName>
    </submittedName>
</protein>
<organism evidence="2 3">
    <name type="scientific">Perkinsus chesapeaki</name>
    <name type="common">Clam parasite</name>
    <name type="synonym">Perkinsus andrewsi</name>
    <dbReference type="NCBI Taxonomy" id="330153"/>
    <lineage>
        <taxon>Eukaryota</taxon>
        <taxon>Sar</taxon>
        <taxon>Alveolata</taxon>
        <taxon>Perkinsozoa</taxon>
        <taxon>Perkinsea</taxon>
        <taxon>Perkinsida</taxon>
        <taxon>Perkinsidae</taxon>
        <taxon>Perkinsus</taxon>
    </lineage>
</organism>
<keyword evidence="3" id="KW-1185">Reference proteome</keyword>
<accession>A0A7J6MTS3</accession>
<sequence length="145" mass="16276">MPFEHILLKLYFKQECMRTRRSFQKDCTSQGAGVLGKIKSLAVLAWPELTEKSLRFYYCDDENDDCVLLPETWDDAVLTAAAVGDNKGEDSEHPVVIRVTVVVEDDIVVADGYGQVAAKTDTARKSTTEENEVQMEIDKTVEDKV</sequence>
<evidence type="ECO:0000313" key="3">
    <source>
        <dbReference type="Proteomes" id="UP000591131"/>
    </source>
</evidence>
<proteinExistence type="predicted"/>
<evidence type="ECO:0000313" key="2">
    <source>
        <dbReference type="EMBL" id="KAF4674301.1"/>
    </source>
</evidence>
<evidence type="ECO:0000256" key="1">
    <source>
        <dbReference type="SAM" id="MobiDB-lite"/>
    </source>
</evidence>
<dbReference type="AlphaFoldDB" id="A0A7J6MTS3"/>
<comment type="caution">
    <text evidence="2">The sequence shown here is derived from an EMBL/GenBank/DDBJ whole genome shotgun (WGS) entry which is preliminary data.</text>
</comment>